<comment type="similarity">
    <text evidence="7">Belongs to the CrgA family.</text>
</comment>
<name>D1NW72_9BIFI</name>
<keyword evidence="6 7" id="KW-0131">Cell cycle</keyword>
<protein>
    <recommendedName>
        <fullName evidence="7">Cell division protein CrgA</fullName>
    </recommendedName>
</protein>
<gene>
    <name evidence="7" type="primary">crgA</name>
    <name evidence="9" type="ORF">BIFGAL_04119</name>
</gene>
<dbReference type="Proteomes" id="UP000003656">
    <property type="component" value="Unassembled WGS sequence"/>
</dbReference>
<sequence>MKETSPMADEKLHENADAAPKDDTVTETTVEDVVVDEKTEPNTAAKEVVVDEAPEADSSATIDADVIAESDKVAKEVDEAADAADSADDADGLPMDKVEAVLNASLDSNDVTPQMARVMRRQEENSRRVEESIKGTKANPKWLVPVFCAFMIVGLIWAVVYYIQPNYPIPGIGAWNLAIALTLIIIGFLMTMAWH</sequence>
<evidence type="ECO:0000256" key="2">
    <source>
        <dbReference type="ARBA" id="ARBA00022618"/>
    </source>
</evidence>
<reference evidence="9 10" key="1">
    <citation type="submission" date="2009-11" db="EMBL/GenBank/DDBJ databases">
        <authorList>
            <person name="Weinstock G."/>
            <person name="Sodergren E."/>
            <person name="Clifton S."/>
            <person name="Fulton L."/>
            <person name="Fulton B."/>
            <person name="Courtney L."/>
            <person name="Fronick C."/>
            <person name="Harrison M."/>
            <person name="Strong C."/>
            <person name="Farmer C."/>
            <person name="Delahaunty K."/>
            <person name="Markovic C."/>
            <person name="Hall O."/>
            <person name="Minx P."/>
            <person name="Tomlinson C."/>
            <person name="Mitreva M."/>
            <person name="Nelson J."/>
            <person name="Hou S."/>
            <person name="Wollam A."/>
            <person name="Pepin K.H."/>
            <person name="Johnson M."/>
            <person name="Bhonagiri V."/>
            <person name="Nash W.E."/>
            <person name="Warren W."/>
            <person name="Chinwalla A."/>
            <person name="Mardis E.R."/>
            <person name="Wilson R.K."/>
        </authorList>
    </citation>
    <scope>NUCLEOTIDE SEQUENCE [LARGE SCALE GENOMIC DNA]</scope>
    <source>
        <strain evidence="9 10">DSM 20093</strain>
    </source>
</reference>
<evidence type="ECO:0000256" key="3">
    <source>
        <dbReference type="ARBA" id="ARBA00022692"/>
    </source>
</evidence>
<keyword evidence="5 7" id="KW-0472">Membrane</keyword>
<evidence type="ECO:0000256" key="5">
    <source>
        <dbReference type="ARBA" id="ARBA00023136"/>
    </source>
</evidence>
<evidence type="ECO:0000313" key="9">
    <source>
        <dbReference type="EMBL" id="EFA22358.1"/>
    </source>
</evidence>
<comment type="subcellular location">
    <subcellularLocation>
        <location evidence="7">Cell membrane</location>
        <topology evidence="7">Multi-pass membrane protein</topology>
    </subcellularLocation>
</comment>
<feature type="transmembrane region" description="Helical" evidence="7">
    <location>
        <begin position="142"/>
        <end position="163"/>
    </location>
</feature>
<evidence type="ECO:0000256" key="6">
    <source>
        <dbReference type="ARBA" id="ARBA00023306"/>
    </source>
</evidence>
<feature type="transmembrane region" description="Helical" evidence="7">
    <location>
        <begin position="175"/>
        <end position="194"/>
    </location>
</feature>
<keyword evidence="4 7" id="KW-1133">Transmembrane helix</keyword>
<dbReference type="NCBIfam" id="NF002593">
    <property type="entry name" value="PRK02251.1-2"/>
    <property type="match status" value="1"/>
</dbReference>
<organism evidence="9 10">
    <name type="scientific">Bifidobacterium gallicum DSM 20093 = LMG 11596</name>
    <dbReference type="NCBI Taxonomy" id="561180"/>
    <lineage>
        <taxon>Bacteria</taxon>
        <taxon>Bacillati</taxon>
        <taxon>Actinomycetota</taxon>
        <taxon>Actinomycetes</taxon>
        <taxon>Bifidobacteriales</taxon>
        <taxon>Bifidobacteriaceae</taxon>
        <taxon>Bifidobacterium</taxon>
    </lineage>
</organism>
<keyword evidence="2 7" id="KW-0132">Cell division</keyword>
<proteinExistence type="inferred from homology"/>
<dbReference type="Pfam" id="PF06781">
    <property type="entry name" value="CrgA"/>
    <property type="match status" value="1"/>
</dbReference>
<keyword evidence="1 7" id="KW-1003">Cell membrane</keyword>
<evidence type="ECO:0000256" key="1">
    <source>
        <dbReference type="ARBA" id="ARBA00022475"/>
    </source>
</evidence>
<dbReference type="GO" id="GO:0051301">
    <property type="term" value="P:cell division"/>
    <property type="evidence" value="ECO:0007669"/>
    <property type="project" value="UniProtKB-UniRule"/>
</dbReference>
<dbReference type="EMBL" id="ABXB03000004">
    <property type="protein sequence ID" value="EFA22358.1"/>
    <property type="molecule type" value="Genomic_DNA"/>
</dbReference>
<dbReference type="STRING" id="561180.BIFGAL_04119"/>
<keyword evidence="3 7" id="KW-0812">Transmembrane</keyword>
<evidence type="ECO:0000256" key="4">
    <source>
        <dbReference type="ARBA" id="ARBA00022989"/>
    </source>
</evidence>
<feature type="compositionally biased region" description="Basic and acidic residues" evidence="8">
    <location>
        <begin position="1"/>
        <end position="24"/>
    </location>
</feature>
<dbReference type="GO" id="GO:0005886">
    <property type="term" value="C:plasma membrane"/>
    <property type="evidence" value="ECO:0007669"/>
    <property type="project" value="UniProtKB-SubCell"/>
</dbReference>
<comment type="caution">
    <text evidence="9">The sequence shown here is derived from an EMBL/GenBank/DDBJ whole genome shotgun (WGS) entry which is preliminary data.</text>
</comment>
<evidence type="ECO:0000256" key="7">
    <source>
        <dbReference type="HAMAP-Rule" id="MF_00631"/>
    </source>
</evidence>
<dbReference type="HAMAP" id="MF_00631">
    <property type="entry name" value="CrgA"/>
    <property type="match status" value="1"/>
</dbReference>
<comment type="function">
    <text evidence="7">Involved in cell division.</text>
</comment>
<dbReference type="AlphaFoldDB" id="D1NW72"/>
<evidence type="ECO:0000313" key="10">
    <source>
        <dbReference type="Proteomes" id="UP000003656"/>
    </source>
</evidence>
<evidence type="ECO:0000256" key="8">
    <source>
        <dbReference type="SAM" id="MobiDB-lite"/>
    </source>
</evidence>
<dbReference type="InterPro" id="IPR009619">
    <property type="entry name" value="CrgA"/>
</dbReference>
<feature type="region of interest" description="Disordered" evidence="8">
    <location>
        <begin position="1"/>
        <end position="59"/>
    </location>
</feature>
<accession>D1NW72</accession>
<dbReference type="eggNOG" id="ENOG5032ZHR">
    <property type="taxonomic scope" value="Bacteria"/>
</dbReference>